<dbReference type="SUPFAM" id="SSF46894">
    <property type="entry name" value="C-terminal effector domain of the bipartite response regulators"/>
    <property type="match status" value="1"/>
</dbReference>
<keyword evidence="2 6" id="KW-0238">DNA-binding</keyword>
<dbReference type="PANTHER" id="PTHR43214">
    <property type="entry name" value="TWO-COMPONENT RESPONSE REGULATOR"/>
    <property type="match status" value="1"/>
</dbReference>
<dbReference type="InterPro" id="IPR039420">
    <property type="entry name" value="WalR-like"/>
</dbReference>
<accession>A0A219A1X9</accession>
<gene>
    <name evidence="8" type="ORF">GIW47_23025</name>
    <name evidence="10" type="ORF">HBO13_01385</name>
    <name evidence="9" type="ORF">HBO18_02245</name>
    <name evidence="11" type="ORF">HBO30_15790</name>
    <name evidence="7" type="ORF">K8W20_00945</name>
    <name evidence="6" type="ORF">PflSS101_2073</name>
</gene>
<sequence>MKPVRIALLDDHAVVRHGLANTLAAEANFDVVGIYEKSRDLLAGLVSAPADLLLLDFSLSPDEMDGVSLIRALRVKFPSCQILVLSAHHDPATVALAMRVGARGFVGKGEDMTQVVKAIRKVVSGAVYLSTDMTYRLAETVTSETRKDPSEASDALVQAELTSREQEVIRCYLAGMTVSEIAEKFNRSIKTISTQKTSAFRKLGVTSNNELFKLNKIIGSP</sequence>
<dbReference type="GO" id="GO:0006355">
    <property type="term" value="P:regulation of DNA-templated transcription"/>
    <property type="evidence" value="ECO:0007669"/>
    <property type="project" value="InterPro"/>
</dbReference>
<feature type="modified residue" description="4-aspartylphosphate" evidence="3">
    <location>
        <position position="56"/>
    </location>
</feature>
<dbReference type="PANTHER" id="PTHR43214:SF17">
    <property type="entry name" value="TRANSCRIPTIONAL REGULATORY PROTEIN RCSB"/>
    <property type="match status" value="1"/>
</dbReference>
<dbReference type="PROSITE" id="PS50110">
    <property type="entry name" value="RESPONSE_REGULATORY"/>
    <property type="match status" value="1"/>
</dbReference>
<dbReference type="EMBL" id="JAAQYH010000001">
    <property type="protein sequence ID" value="NNA71292.1"/>
    <property type="molecule type" value="Genomic_DNA"/>
</dbReference>
<accession>I4K5W0</accession>
<evidence type="ECO:0000256" key="3">
    <source>
        <dbReference type="PROSITE-ProRule" id="PRU00169"/>
    </source>
</evidence>
<evidence type="ECO:0000313" key="12">
    <source>
        <dbReference type="Proteomes" id="UP000535954"/>
    </source>
</evidence>
<reference evidence="7" key="5">
    <citation type="submission" date="2021-09" db="EMBL/GenBank/DDBJ databases">
        <authorList>
            <person name="Gilroy R."/>
        </authorList>
    </citation>
    <scope>NUCLEOTIDE SEQUENCE</scope>
    <source>
        <strain evidence="7">ChiSjej2B20-17149</strain>
    </source>
</reference>
<feature type="domain" description="Response regulatory" evidence="5">
    <location>
        <begin position="5"/>
        <end position="123"/>
    </location>
</feature>
<dbReference type="EMBL" id="JAAQYI010000008">
    <property type="protein sequence ID" value="NNA80189.1"/>
    <property type="molecule type" value="Genomic_DNA"/>
</dbReference>
<proteinExistence type="predicted"/>
<dbReference type="PROSITE" id="PS50043">
    <property type="entry name" value="HTH_LUXR_2"/>
    <property type="match status" value="1"/>
</dbReference>
<dbReference type="GeneID" id="86983320"/>
<dbReference type="OrthoDB" id="9796655at2"/>
<evidence type="ECO:0000313" key="8">
    <source>
        <dbReference type="EMBL" id="MCF5155475.1"/>
    </source>
</evidence>
<evidence type="ECO:0000313" key="6">
    <source>
        <dbReference type="EMBL" id="EIK60100.1"/>
    </source>
</evidence>
<dbReference type="Proteomes" id="UP000583279">
    <property type="component" value="Unassembled WGS sequence"/>
</dbReference>
<evidence type="ECO:0000313" key="13">
    <source>
        <dbReference type="Proteomes" id="UP000583279"/>
    </source>
</evidence>
<dbReference type="EMBL" id="JAAQYK010000001">
    <property type="protein sequence ID" value="NNA42934.1"/>
    <property type="molecule type" value="Genomic_DNA"/>
</dbReference>
<reference evidence="12 13" key="3">
    <citation type="journal article" date="2020" name="Front. Microbiol.">
        <title>Genetic Organization of the aprX-lipA2 Operon Affects the Proteolytic Potential of Pseudomonas Species in Milk.</title>
        <authorList>
            <person name="Maier C."/>
            <person name="Huptas C."/>
            <person name="von Neubeck M."/>
            <person name="Scherer S."/>
            <person name="Wenning M."/>
            <person name="Lucking G."/>
        </authorList>
    </citation>
    <scope>NUCLEOTIDE SEQUENCE [LARGE SCALE GENOMIC DNA]</scope>
    <source>
        <strain evidence="9 13">WS 4997</strain>
        <strain evidence="11 14">WS 5404</strain>
        <strain evidence="10 12">WS 5405</strain>
    </source>
</reference>
<evidence type="ECO:0000256" key="1">
    <source>
        <dbReference type="ARBA" id="ARBA00022553"/>
    </source>
</evidence>
<reference evidence="8 15" key="2">
    <citation type="submission" date="2019-11" db="EMBL/GenBank/DDBJ databases">
        <title>Epiphytic Pseudomonas syringae from cherry orchards.</title>
        <authorList>
            <person name="Hulin M.T."/>
        </authorList>
    </citation>
    <scope>NUCLEOTIDE SEQUENCE [LARGE SCALE GENOMIC DNA]</scope>
    <source>
        <strain evidence="8 15">PA-6-3B</strain>
    </source>
</reference>
<reference evidence="7" key="4">
    <citation type="journal article" date="2021" name="PeerJ">
        <title>Extensive microbial diversity within the chicken gut microbiome revealed by metagenomics and culture.</title>
        <authorList>
            <person name="Gilroy R."/>
            <person name="Ravi A."/>
            <person name="Getino M."/>
            <person name="Pursley I."/>
            <person name="Horton D.L."/>
            <person name="Alikhan N.F."/>
            <person name="Baker D."/>
            <person name="Gharbi K."/>
            <person name="Hall N."/>
            <person name="Watson M."/>
            <person name="Adriaenssens E.M."/>
            <person name="Foster-Nyarko E."/>
            <person name="Jarju S."/>
            <person name="Secka A."/>
            <person name="Antonio M."/>
            <person name="Oren A."/>
            <person name="Chaudhuri R.R."/>
            <person name="La Ragione R."/>
            <person name="Hildebrand F."/>
            <person name="Pallen M.J."/>
        </authorList>
    </citation>
    <scope>NUCLEOTIDE SEQUENCE</scope>
    <source>
        <strain evidence="7">ChiSjej2B20-17149</strain>
    </source>
</reference>
<evidence type="ECO:0000313" key="14">
    <source>
        <dbReference type="Proteomes" id="UP000586252"/>
    </source>
</evidence>
<dbReference type="GO" id="GO:0000160">
    <property type="term" value="P:phosphorelay signal transduction system"/>
    <property type="evidence" value="ECO:0007669"/>
    <property type="project" value="InterPro"/>
</dbReference>
<dbReference type="InterPro" id="IPR011006">
    <property type="entry name" value="CheY-like_superfamily"/>
</dbReference>
<comment type="caution">
    <text evidence="6">The sequence shown here is derived from an EMBL/GenBank/DDBJ whole genome shotgun (WGS) entry which is preliminary data.</text>
</comment>
<dbReference type="PROSITE" id="PS00622">
    <property type="entry name" value="HTH_LUXR_1"/>
    <property type="match status" value="1"/>
</dbReference>
<dbReference type="GO" id="GO:0003677">
    <property type="term" value="F:DNA binding"/>
    <property type="evidence" value="ECO:0007669"/>
    <property type="project" value="UniProtKB-KW"/>
</dbReference>
<keyword evidence="15" id="KW-1185">Reference proteome</keyword>
<dbReference type="Pfam" id="PF00196">
    <property type="entry name" value="GerE"/>
    <property type="match status" value="1"/>
</dbReference>
<evidence type="ECO:0000313" key="15">
    <source>
        <dbReference type="Proteomes" id="UP000814074"/>
    </source>
</evidence>
<evidence type="ECO:0000313" key="7">
    <source>
        <dbReference type="EMBL" id="HJH17268.1"/>
    </source>
</evidence>
<dbReference type="Proteomes" id="UP000003213">
    <property type="component" value="Chromosome"/>
</dbReference>
<dbReference type="RefSeq" id="WP_003190442.1">
    <property type="nucleotide sequence ID" value="NZ_BQIH01000003.1"/>
</dbReference>
<dbReference type="PRINTS" id="PR00038">
    <property type="entry name" value="HTHLUXR"/>
</dbReference>
<evidence type="ECO:0000259" key="5">
    <source>
        <dbReference type="PROSITE" id="PS50110"/>
    </source>
</evidence>
<evidence type="ECO:0000313" key="9">
    <source>
        <dbReference type="EMBL" id="NNA42934.1"/>
    </source>
</evidence>
<evidence type="ECO:0000313" key="11">
    <source>
        <dbReference type="EMBL" id="NNA80189.1"/>
    </source>
</evidence>
<dbReference type="InterPro" id="IPR001789">
    <property type="entry name" value="Sig_transdc_resp-reg_receiver"/>
</dbReference>
<dbReference type="InterPro" id="IPR058245">
    <property type="entry name" value="NreC/VraR/RcsB-like_REC"/>
</dbReference>
<protein>
    <submittedName>
        <fullName evidence="6 8">Response regulator</fullName>
    </submittedName>
    <submittedName>
        <fullName evidence="7">Response regulator transcription factor</fullName>
    </submittedName>
</protein>
<evidence type="ECO:0000259" key="4">
    <source>
        <dbReference type="PROSITE" id="PS50043"/>
    </source>
</evidence>
<dbReference type="PATRIC" id="fig|1038924.3.peg.2022"/>
<feature type="domain" description="HTH luxR-type" evidence="4">
    <location>
        <begin position="154"/>
        <end position="219"/>
    </location>
</feature>
<keyword evidence="1 3" id="KW-0597">Phosphoprotein</keyword>
<dbReference type="Proteomes" id="UP000535954">
    <property type="component" value="Unassembled WGS sequence"/>
</dbReference>
<reference evidence="6" key="1">
    <citation type="journal article" date="2012" name="PLoS Genet.">
        <title>Comparative Genomics of Plant-Associated Pseudomonas spp.: Insights into Diversity and Inheritance of Traits Involved in Multitrophic Interactions.</title>
        <authorList>
            <person name="Loper J.E."/>
            <person name="Hassan K.A."/>
            <person name="Mavrodi D.V."/>
            <person name="Davis E.W.II."/>
            <person name="Lim C.K."/>
            <person name="Shaffer B.T."/>
            <person name="Elbourne L.D."/>
            <person name="Stockwell V.O."/>
            <person name="Hartney S.L."/>
            <person name="Breakwell K."/>
            <person name="Henkels M.D."/>
            <person name="Tetu S.G."/>
            <person name="Rangel L.I."/>
            <person name="Kidarsa T.A."/>
            <person name="Wilson N.L."/>
            <person name="van de Mortel J.E."/>
            <person name="Song C."/>
            <person name="Blumhagen R."/>
            <person name="Radune D."/>
            <person name="Hostetler J.B."/>
            <person name="Brinkac L.M."/>
            <person name="Durkin A.S."/>
            <person name="Kluepfel D.A."/>
            <person name="Wechter W.P."/>
            <person name="Anderson A.J."/>
            <person name="Kim Y.C."/>
            <person name="Pierson L.S.III."/>
            <person name="Pierson E.A."/>
            <person name="Lindow S.E."/>
            <person name="Kobayashi D.Y."/>
            <person name="Raaijmakers J.M."/>
            <person name="Weller D.M."/>
            <person name="Thomashow L.S."/>
            <person name="Allen A.E."/>
            <person name="Paulsen I.T."/>
        </authorList>
    </citation>
    <scope>NUCLEOTIDE SEQUENCE [LARGE SCALE GENOMIC DNA]</scope>
    <source>
        <strain evidence="6">SS101</strain>
    </source>
</reference>
<accession>A0A0R3BPF9</accession>
<dbReference type="Proteomes" id="UP000752172">
    <property type="component" value="Unassembled WGS sequence"/>
</dbReference>
<organism evidence="6">
    <name type="scientific">Pseudomonas lactis</name>
    <dbReference type="NCBI Taxonomy" id="1615674"/>
    <lineage>
        <taxon>Bacteria</taxon>
        <taxon>Pseudomonadati</taxon>
        <taxon>Pseudomonadota</taxon>
        <taxon>Gammaproteobacteria</taxon>
        <taxon>Pseudomonadales</taxon>
        <taxon>Pseudomonadaceae</taxon>
        <taxon>Pseudomonas</taxon>
    </lineage>
</organism>
<dbReference type="Gene3D" id="3.40.50.2300">
    <property type="match status" value="1"/>
</dbReference>
<dbReference type="CDD" id="cd06170">
    <property type="entry name" value="LuxR_C_like"/>
    <property type="match status" value="1"/>
</dbReference>
<name>A0A0R3BPF9_9PSED</name>
<dbReference type="EMBL" id="WKDU01000033">
    <property type="protein sequence ID" value="MCF5155475.1"/>
    <property type="molecule type" value="Genomic_DNA"/>
</dbReference>
<dbReference type="InterPro" id="IPR000792">
    <property type="entry name" value="Tscrpt_reg_LuxR_C"/>
</dbReference>
<dbReference type="EMBL" id="DYTS01000016">
    <property type="protein sequence ID" value="HJH17268.1"/>
    <property type="molecule type" value="Genomic_DNA"/>
</dbReference>
<dbReference type="SUPFAM" id="SSF52172">
    <property type="entry name" value="CheY-like"/>
    <property type="match status" value="1"/>
</dbReference>
<dbReference type="SMART" id="SM00448">
    <property type="entry name" value="REC"/>
    <property type="match status" value="1"/>
</dbReference>
<dbReference type="Pfam" id="PF00072">
    <property type="entry name" value="Response_reg"/>
    <property type="match status" value="1"/>
</dbReference>
<dbReference type="CDD" id="cd17535">
    <property type="entry name" value="REC_NarL-like"/>
    <property type="match status" value="1"/>
</dbReference>
<evidence type="ECO:0000256" key="2">
    <source>
        <dbReference type="ARBA" id="ARBA00023125"/>
    </source>
</evidence>
<dbReference type="Proteomes" id="UP000586252">
    <property type="component" value="Unassembled WGS sequence"/>
</dbReference>
<dbReference type="InterPro" id="IPR016032">
    <property type="entry name" value="Sig_transdc_resp-reg_C-effctor"/>
</dbReference>
<dbReference type="SMART" id="SM00421">
    <property type="entry name" value="HTH_LUXR"/>
    <property type="match status" value="1"/>
</dbReference>
<dbReference type="Proteomes" id="UP000814074">
    <property type="component" value="Unassembled WGS sequence"/>
</dbReference>
<dbReference type="EMBL" id="AHPN01000001">
    <property type="protein sequence ID" value="EIK60100.1"/>
    <property type="molecule type" value="Genomic_DNA"/>
</dbReference>
<evidence type="ECO:0000313" key="10">
    <source>
        <dbReference type="EMBL" id="NNA71292.1"/>
    </source>
</evidence>
<dbReference type="AlphaFoldDB" id="A0A0R3BPF9"/>